<proteinExistence type="predicted"/>
<organism evidence="1 2">
    <name type="scientific">Candidatus Limosilactobacillus merdigallinarum</name>
    <dbReference type="NCBI Taxonomy" id="2838652"/>
    <lineage>
        <taxon>Bacteria</taxon>
        <taxon>Bacillati</taxon>
        <taxon>Bacillota</taxon>
        <taxon>Bacilli</taxon>
        <taxon>Lactobacillales</taxon>
        <taxon>Lactobacillaceae</taxon>
        <taxon>Limosilactobacillus</taxon>
    </lineage>
</organism>
<name>A0A9D1VGS5_9LACO</name>
<dbReference type="InterPro" id="IPR009057">
    <property type="entry name" value="Homeodomain-like_sf"/>
</dbReference>
<dbReference type="SUPFAM" id="SSF46689">
    <property type="entry name" value="Homeodomain-like"/>
    <property type="match status" value="1"/>
</dbReference>
<protein>
    <submittedName>
        <fullName evidence="1">TetR/AcrR family transcriptional regulator</fullName>
    </submittedName>
</protein>
<evidence type="ECO:0000313" key="1">
    <source>
        <dbReference type="EMBL" id="HIX34913.1"/>
    </source>
</evidence>
<accession>A0A9D1VGS5</accession>
<dbReference type="Proteomes" id="UP000824231">
    <property type="component" value="Unassembled WGS sequence"/>
</dbReference>
<dbReference type="EMBL" id="DXFH01000001">
    <property type="protein sequence ID" value="HIX34913.1"/>
    <property type="molecule type" value="Genomic_DNA"/>
</dbReference>
<comment type="caution">
    <text evidence="1">The sequence shown here is derived from an EMBL/GenBank/DDBJ whole genome shotgun (WGS) entry which is preliminary data.</text>
</comment>
<dbReference type="AlphaFoldDB" id="A0A9D1VGS5"/>
<reference evidence="1" key="2">
    <citation type="submission" date="2021-04" db="EMBL/GenBank/DDBJ databases">
        <authorList>
            <person name="Gilroy R."/>
        </authorList>
    </citation>
    <scope>NUCLEOTIDE SEQUENCE</scope>
    <source>
        <strain evidence="1">ChiSxjej3B15-572</strain>
    </source>
</reference>
<reference evidence="1" key="1">
    <citation type="journal article" date="2021" name="PeerJ">
        <title>Extensive microbial diversity within the chicken gut microbiome revealed by metagenomics and culture.</title>
        <authorList>
            <person name="Gilroy R."/>
            <person name="Ravi A."/>
            <person name="Getino M."/>
            <person name="Pursley I."/>
            <person name="Horton D.L."/>
            <person name="Alikhan N.F."/>
            <person name="Baker D."/>
            <person name="Gharbi K."/>
            <person name="Hall N."/>
            <person name="Watson M."/>
            <person name="Adriaenssens E.M."/>
            <person name="Foster-Nyarko E."/>
            <person name="Jarju S."/>
            <person name="Secka A."/>
            <person name="Antonio M."/>
            <person name="Oren A."/>
            <person name="Chaudhuri R.R."/>
            <person name="La Ragione R."/>
            <person name="Hildebrand F."/>
            <person name="Pallen M.J."/>
        </authorList>
    </citation>
    <scope>NUCLEOTIDE SEQUENCE</scope>
    <source>
        <strain evidence="1">ChiSxjej3B15-572</strain>
    </source>
</reference>
<dbReference type="Gene3D" id="1.10.357.10">
    <property type="entry name" value="Tetracycline Repressor, domain 2"/>
    <property type="match status" value="1"/>
</dbReference>
<evidence type="ECO:0000313" key="2">
    <source>
        <dbReference type="Proteomes" id="UP000824231"/>
    </source>
</evidence>
<gene>
    <name evidence="1" type="ORF">H9856_00625</name>
</gene>
<sequence length="186" mass="21582">MKEQAAKRQSSRELLFIGLCHLLETQTLTEISISGLCKAAGGGRSTFYRYYKIPENVLVDKFKYEIQRMITTNVSEGNNEKKRIYAIILETCLFADKYPVILFANLKTPTMMQNVITRAIEGRNFTFNRKGMHFNYQDQVFLAGGVNGALTQWYKNGRQEPVENLAMRRTQYCYRFLFGQDLDFPL</sequence>